<dbReference type="EMBL" id="JAUSUK010000002">
    <property type="protein sequence ID" value="MDQ0326288.1"/>
    <property type="molecule type" value="Genomic_DNA"/>
</dbReference>
<gene>
    <name evidence="1" type="ORF">J2R99_002157</name>
</gene>
<comment type="caution">
    <text evidence="1">The sequence shown here is derived from an EMBL/GenBank/DDBJ whole genome shotgun (WGS) entry which is preliminary data.</text>
</comment>
<proteinExistence type="predicted"/>
<protein>
    <recommendedName>
        <fullName evidence="3">Flagellar basal-body rod protein FlgF</fullName>
    </recommendedName>
</protein>
<accession>A0ABU0C7V5</accession>
<dbReference type="InterPro" id="IPR006194">
    <property type="entry name" value="Gly-tRNA-synth_heterodimer"/>
</dbReference>
<organism evidence="1 2">
    <name type="scientific">Rhodopseudomonas julia</name>
    <dbReference type="NCBI Taxonomy" id="200617"/>
    <lineage>
        <taxon>Bacteria</taxon>
        <taxon>Pseudomonadati</taxon>
        <taxon>Pseudomonadota</taxon>
        <taxon>Alphaproteobacteria</taxon>
        <taxon>Hyphomicrobiales</taxon>
        <taxon>Nitrobacteraceae</taxon>
        <taxon>Rhodopseudomonas</taxon>
    </lineage>
</organism>
<dbReference type="SUPFAM" id="SSF158837">
    <property type="entry name" value="AGR C 984p-like"/>
    <property type="match status" value="1"/>
</dbReference>
<evidence type="ECO:0008006" key="3">
    <source>
        <dbReference type="Google" id="ProtNLM"/>
    </source>
</evidence>
<dbReference type="PROSITE" id="PS50861">
    <property type="entry name" value="AA_TRNA_LIGASE_II_GLYAB"/>
    <property type="match status" value="1"/>
</dbReference>
<reference evidence="1 2" key="1">
    <citation type="submission" date="2023-07" db="EMBL/GenBank/DDBJ databases">
        <title>Genomic Encyclopedia of Type Strains, Phase IV (KMG-IV): sequencing the most valuable type-strain genomes for metagenomic binning, comparative biology and taxonomic classification.</title>
        <authorList>
            <person name="Goeker M."/>
        </authorList>
    </citation>
    <scope>NUCLEOTIDE SEQUENCE [LARGE SCALE GENOMIC DNA]</scope>
    <source>
        <strain evidence="1 2">DSM 11549</strain>
    </source>
</reference>
<dbReference type="RefSeq" id="WP_307154481.1">
    <property type="nucleotide sequence ID" value="NZ_JAUSUK010000002.1"/>
</dbReference>
<sequence>MISTSISYQRIAADMDKSLNRVSSDRTVTRETNYYLANIGKITSIDEFFEDRRVYNYAMKAFGLEDMAYAKGLIRKVLEEGVSDPKSFANRMSDDRFVEFATVFNFAENGETTTAAKEAQQGVVDLYTRQTLEERAGDDNEGVRLALYFQRAAPEVKSAYGLLADDALWAVVRTTFGFPAEMANADIEKQAKAVEQRLNIEDLKDPEKLAKLVQRFTIMWDATENVAADPILNLFSNSRSTSVSADLLLTLNQLKHGGT</sequence>
<evidence type="ECO:0000313" key="2">
    <source>
        <dbReference type="Proteomes" id="UP001230253"/>
    </source>
</evidence>
<keyword evidence="2" id="KW-1185">Reference proteome</keyword>
<name>A0ABU0C7V5_9BRAD</name>
<dbReference type="Pfam" id="PF06748">
    <property type="entry name" value="DUF1217"/>
    <property type="match status" value="1"/>
</dbReference>
<dbReference type="Proteomes" id="UP001230253">
    <property type="component" value="Unassembled WGS sequence"/>
</dbReference>
<evidence type="ECO:0000313" key="1">
    <source>
        <dbReference type="EMBL" id="MDQ0326288.1"/>
    </source>
</evidence>
<dbReference type="InterPro" id="IPR010626">
    <property type="entry name" value="DUF1217"/>
</dbReference>
<dbReference type="Gene3D" id="1.10.3700.10">
    <property type="entry name" value="AGR C 984p-like"/>
    <property type="match status" value="1"/>
</dbReference>
<dbReference type="InterPro" id="IPR023157">
    <property type="entry name" value="AGR-C-984p-like_sf"/>
</dbReference>